<evidence type="ECO:0000256" key="4">
    <source>
        <dbReference type="ARBA" id="ARBA00022960"/>
    </source>
</evidence>
<reference evidence="11 12" key="1">
    <citation type="journal article" date="2012" name="PLoS ONE">
        <title>The purine-utilizing bacterium Clostridium acidurici 9a: a genome-guided metabolic reconsideration.</title>
        <authorList>
            <person name="Hartwich K."/>
            <person name="Poehlein A."/>
            <person name="Daniel R."/>
        </authorList>
    </citation>
    <scope>NUCLEOTIDE SEQUENCE [LARGE SCALE GENOMIC DNA]</scope>
    <source>
        <strain evidence="12">ATCC 7906 / DSM 604 / BCRC 14475 / CIP 104303 / KCTC 5404 / NCIMB 10678 / 9a</strain>
    </source>
</reference>
<feature type="active site" description="Proton acceptor" evidence="7">
    <location>
        <position position="81"/>
    </location>
</feature>
<evidence type="ECO:0000256" key="8">
    <source>
        <dbReference type="PIRSR" id="PIRSR618044-2"/>
    </source>
</evidence>
<keyword evidence="4" id="KW-0133">Cell shape</keyword>
<dbReference type="Proteomes" id="UP000006094">
    <property type="component" value="Chromosome"/>
</dbReference>
<dbReference type="InterPro" id="IPR018044">
    <property type="entry name" value="Peptidase_S11"/>
</dbReference>
<dbReference type="PANTHER" id="PTHR21581">
    <property type="entry name" value="D-ALANYL-D-ALANINE CARBOXYPEPTIDASE"/>
    <property type="match status" value="1"/>
</dbReference>
<dbReference type="GO" id="GO:0006508">
    <property type="term" value="P:proteolysis"/>
    <property type="evidence" value="ECO:0007669"/>
    <property type="project" value="InterPro"/>
</dbReference>
<dbReference type="PRINTS" id="PR00725">
    <property type="entry name" value="DADACBPTASE1"/>
</dbReference>
<protein>
    <submittedName>
        <fullName evidence="11">D-alanyl-D-alanine carboxypeptidase DacB</fullName>
        <ecNumber evidence="11">3.4.16.4</ecNumber>
    </submittedName>
</protein>
<evidence type="ECO:0000256" key="9">
    <source>
        <dbReference type="RuleBase" id="RU004016"/>
    </source>
</evidence>
<organism evidence="11 12">
    <name type="scientific">Gottschalkia acidurici (strain ATCC 7906 / DSM 604 / BCRC 14475 / CIP 104303 / KCTC 5404 / NCIMB 10678 / 9a)</name>
    <name type="common">Clostridium acidurici</name>
    <dbReference type="NCBI Taxonomy" id="1128398"/>
    <lineage>
        <taxon>Bacteria</taxon>
        <taxon>Bacillati</taxon>
        <taxon>Bacillota</taxon>
        <taxon>Tissierellia</taxon>
        <taxon>Tissierellales</taxon>
        <taxon>Gottschalkiaceae</taxon>
        <taxon>Gottschalkia</taxon>
    </lineage>
</organism>
<evidence type="ECO:0000256" key="6">
    <source>
        <dbReference type="ARBA" id="ARBA00023316"/>
    </source>
</evidence>
<keyword evidence="11" id="KW-0645">Protease</keyword>
<evidence type="ECO:0000256" key="3">
    <source>
        <dbReference type="ARBA" id="ARBA00022801"/>
    </source>
</evidence>
<dbReference type="InterPro" id="IPR012338">
    <property type="entry name" value="Beta-lactam/transpept-like"/>
</dbReference>
<evidence type="ECO:0000256" key="2">
    <source>
        <dbReference type="ARBA" id="ARBA00022729"/>
    </source>
</evidence>
<dbReference type="InterPro" id="IPR001967">
    <property type="entry name" value="Peptidase_S11_N"/>
</dbReference>
<comment type="similarity">
    <text evidence="1 9">Belongs to the peptidase S11 family.</text>
</comment>
<keyword evidence="3 11" id="KW-0378">Hydrolase</keyword>
<evidence type="ECO:0000313" key="12">
    <source>
        <dbReference type="Proteomes" id="UP000006094"/>
    </source>
</evidence>
<evidence type="ECO:0000256" key="1">
    <source>
        <dbReference type="ARBA" id="ARBA00007164"/>
    </source>
</evidence>
<keyword evidence="11" id="KW-0121">Carboxypeptidase</keyword>
<dbReference type="AlphaFoldDB" id="K0B0N8"/>
<evidence type="ECO:0000256" key="7">
    <source>
        <dbReference type="PIRSR" id="PIRSR618044-1"/>
    </source>
</evidence>
<keyword evidence="6" id="KW-0961">Cell wall biogenesis/degradation</keyword>
<dbReference type="GO" id="GO:0009002">
    <property type="term" value="F:serine-type D-Ala-D-Ala carboxypeptidase activity"/>
    <property type="evidence" value="ECO:0007669"/>
    <property type="project" value="UniProtKB-EC"/>
</dbReference>
<dbReference type="STRING" id="1128398.Curi_c11980"/>
<keyword evidence="2" id="KW-0732">Signal</keyword>
<sequence>MYMRKFKKILKLSIIIVFILCLFVIVGDKSNITNFNPIEVSNVFKDDDYTSKYIYVLNREDKNAEYKKNHNSKAYPASLTKIMTSIVALEHINDLSATAPVDVETYKKMVENNASMAGFYGNEAVTYRDLLYGTMLSSGGEAANSLAINISGSVDEFVNLMNNKASEIGLKNTRFTNPEGLHDKNQYTTAYDMAKLLDYALNNGDFRAIFTKKTFKTTSTLDHPDGINLRSTVLSKLEGVSQEGFEIIGGKSGTTYEAGECWATFSIKNGREYICIVMGAPLEDINNPDMAQMYDSIKLYSRID</sequence>
<dbReference type="PANTHER" id="PTHR21581:SF6">
    <property type="entry name" value="TRAFFICKING PROTEIN PARTICLE COMPLEX SUBUNIT 12"/>
    <property type="match status" value="1"/>
</dbReference>
<evidence type="ECO:0000259" key="10">
    <source>
        <dbReference type="Pfam" id="PF00768"/>
    </source>
</evidence>
<dbReference type="KEGG" id="cad:Curi_c11980"/>
<proteinExistence type="inferred from homology"/>
<dbReference type="SUPFAM" id="SSF56601">
    <property type="entry name" value="beta-lactamase/transpeptidase-like"/>
    <property type="match status" value="1"/>
</dbReference>
<dbReference type="GO" id="GO:0071555">
    <property type="term" value="P:cell wall organization"/>
    <property type="evidence" value="ECO:0007669"/>
    <property type="project" value="UniProtKB-KW"/>
</dbReference>
<dbReference type="HOGENOM" id="CLU_027070_2_0_9"/>
<dbReference type="eggNOG" id="COG1686">
    <property type="taxonomic scope" value="Bacteria"/>
</dbReference>
<dbReference type="EC" id="3.4.16.4" evidence="11"/>
<feature type="active site" description="Acyl-ester intermediate" evidence="7">
    <location>
        <position position="78"/>
    </location>
</feature>
<dbReference type="GO" id="GO:0008360">
    <property type="term" value="P:regulation of cell shape"/>
    <property type="evidence" value="ECO:0007669"/>
    <property type="project" value="UniProtKB-KW"/>
</dbReference>
<gene>
    <name evidence="11" type="primary">dacB1</name>
    <name evidence="11" type="ordered locus">Curi_c11980</name>
</gene>
<accession>K0B0N8</accession>
<evidence type="ECO:0000313" key="11">
    <source>
        <dbReference type="EMBL" id="AFS78211.1"/>
    </source>
</evidence>
<evidence type="ECO:0000256" key="5">
    <source>
        <dbReference type="ARBA" id="ARBA00022984"/>
    </source>
</evidence>
<keyword evidence="12" id="KW-1185">Reference proteome</keyword>
<feature type="active site" evidence="7">
    <location>
        <position position="138"/>
    </location>
</feature>
<keyword evidence="5" id="KW-0573">Peptidoglycan synthesis</keyword>
<feature type="binding site" evidence="8">
    <location>
        <position position="251"/>
    </location>
    <ligand>
        <name>substrate</name>
    </ligand>
</feature>
<feature type="domain" description="Peptidase S11 D-alanyl-D-alanine carboxypeptidase A N-terminal" evidence="10">
    <location>
        <begin position="59"/>
        <end position="281"/>
    </location>
</feature>
<dbReference type="GO" id="GO:0009252">
    <property type="term" value="P:peptidoglycan biosynthetic process"/>
    <property type="evidence" value="ECO:0007669"/>
    <property type="project" value="UniProtKB-KW"/>
</dbReference>
<dbReference type="Gene3D" id="3.40.710.10">
    <property type="entry name" value="DD-peptidase/beta-lactamase superfamily"/>
    <property type="match status" value="1"/>
</dbReference>
<name>K0B0N8_GOTA9</name>
<dbReference type="Pfam" id="PF00768">
    <property type="entry name" value="Peptidase_S11"/>
    <property type="match status" value="1"/>
</dbReference>
<dbReference type="EMBL" id="CP003326">
    <property type="protein sequence ID" value="AFS78211.1"/>
    <property type="molecule type" value="Genomic_DNA"/>
</dbReference>
<dbReference type="PATRIC" id="fig|1128398.3.peg.1211"/>